<feature type="domain" description="DUF1559" evidence="2">
    <location>
        <begin position="91"/>
        <end position="224"/>
    </location>
</feature>
<dbReference type="OrthoDB" id="285651at2"/>
<evidence type="ECO:0000313" key="3">
    <source>
        <dbReference type="EMBL" id="QDU95331.1"/>
    </source>
</evidence>
<dbReference type="InterPro" id="IPR011453">
    <property type="entry name" value="DUF1559"/>
</dbReference>
<accession>A0A518DU20</accession>
<keyword evidence="1" id="KW-1133">Transmembrane helix</keyword>
<keyword evidence="1" id="KW-0812">Transmembrane</keyword>
<dbReference type="SUPFAM" id="SSF54523">
    <property type="entry name" value="Pili subunits"/>
    <property type="match status" value="1"/>
</dbReference>
<dbReference type="Pfam" id="PF07596">
    <property type="entry name" value="SBP_bac_10"/>
    <property type="match status" value="1"/>
</dbReference>
<evidence type="ECO:0000313" key="4">
    <source>
        <dbReference type="Proteomes" id="UP000317648"/>
    </source>
</evidence>
<name>A0A518DU20_9BACT</name>
<feature type="transmembrane region" description="Helical" evidence="1">
    <location>
        <begin position="64"/>
        <end position="89"/>
    </location>
</feature>
<dbReference type="KEGG" id="lcre:Pla8534_31460"/>
<keyword evidence="4" id="KW-1185">Reference proteome</keyword>
<organism evidence="3 4">
    <name type="scientific">Lignipirellula cremea</name>
    <dbReference type="NCBI Taxonomy" id="2528010"/>
    <lineage>
        <taxon>Bacteria</taxon>
        <taxon>Pseudomonadati</taxon>
        <taxon>Planctomycetota</taxon>
        <taxon>Planctomycetia</taxon>
        <taxon>Pirellulales</taxon>
        <taxon>Pirellulaceae</taxon>
        <taxon>Lignipirellula</taxon>
    </lineage>
</organism>
<evidence type="ECO:0000259" key="2">
    <source>
        <dbReference type="Pfam" id="PF07596"/>
    </source>
</evidence>
<gene>
    <name evidence="3" type="ORF">Pla8534_31460</name>
</gene>
<evidence type="ECO:0000256" key="1">
    <source>
        <dbReference type="SAM" id="Phobius"/>
    </source>
</evidence>
<proteinExistence type="predicted"/>
<dbReference type="RefSeq" id="WP_145054086.1">
    <property type="nucleotide sequence ID" value="NZ_CP036433.1"/>
</dbReference>
<keyword evidence="1" id="KW-0472">Membrane</keyword>
<dbReference type="AlphaFoldDB" id="A0A518DU20"/>
<dbReference type="PANTHER" id="PTHR30093:SF2">
    <property type="entry name" value="TYPE II SECRETION SYSTEM PROTEIN H"/>
    <property type="match status" value="1"/>
</dbReference>
<dbReference type="EMBL" id="CP036433">
    <property type="protein sequence ID" value="QDU95331.1"/>
    <property type="molecule type" value="Genomic_DNA"/>
</dbReference>
<dbReference type="Proteomes" id="UP000317648">
    <property type="component" value="Chromosome"/>
</dbReference>
<dbReference type="PANTHER" id="PTHR30093">
    <property type="entry name" value="GENERAL SECRETION PATHWAY PROTEIN G"/>
    <property type="match status" value="1"/>
</dbReference>
<sequence length="302" mass="32462">MAIDFTCPHCGHQTSASEEYAGSSGPCANCGAMVTLPGEKSRFAESASTSKPAPAKRSGGMSTLFIVLGVLAAGGLVCCGGVALLLPAVETARESARRAQCDNNLKQIGIALHMYHEAHRSFPPAFITDENGKPMHSWRVLILPYMEQAGLHNQYDFDEPWDGPNNRQLMERCPSVFRCPSDPGDPSSTLYQVVVGPGTGWKANAGTKIQDITDGTSRSIAVFEADGPGRNWLDPTALTLDEVLPAAEKTPGREADPRHPHPGGRQIMFFDASTRFLSESIDPKVLRQLLLINDGEVINGGF</sequence>
<protein>
    <recommendedName>
        <fullName evidence="2">DUF1559 domain-containing protein</fullName>
    </recommendedName>
</protein>
<reference evidence="3 4" key="1">
    <citation type="submission" date="2019-02" db="EMBL/GenBank/DDBJ databases">
        <title>Deep-cultivation of Planctomycetes and their phenomic and genomic characterization uncovers novel biology.</title>
        <authorList>
            <person name="Wiegand S."/>
            <person name="Jogler M."/>
            <person name="Boedeker C."/>
            <person name="Pinto D."/>
            <person name="Vollmers J."/>
            <person name="Rivas-Marin E."/>
            <person name="Kohn T."/>
            <person name="Peeters S.H."/>
            <person name="Heuer A."/>
            <person name="Rast P."/>
            <person name="Oberbeckmann S."/>
            <person name="Bunk B."/>
            <person name="Jeske O."/>
            <person name="Meyerdierks A."/>
            <person name="Storesund J.E."/>
            <person name="Kallscheuer N."/>
            <person name="Luecker S."/>
            <person name="Lage O.M."/>
            <person name="Pohl T."/>
            <person name="Merkel B.J."/>
            <person name="Hornburger P."/>
            <person name="Mueller R.-W."/>
            <person name="Bruemmer F."/>
            <person name="Labrenz M."/>
            <person name="Spormann A.M."/>
            <person name="Op den Camp H."/>
            <person name="Overmann J."/>
            <person name="Amann R."/>
            <person name="Jetten M.S.M."/>
            <person name="Mascher T."/>
            <person name="Medema M.H."/>
            <person name="Devos D.P."/>
            <person name="Kaster A.-K."/>
            <person name="Ovreas L."/>
            <person name="Rohde M."/>
            <person name="Galperin M.Y."/>
            <person name="Jogler C."/>
        </authorList>
    </citation>
    <scope>NUCLEOTIDE SEQUENCE [LARGE SCALE GENOMIC DNA]</scope>
    <source>
        <strain evidence="3 4">Pla85_3_4</strain>
    </source>
</reference>
<dbReference type="InterPro" id="IPR045584">
    <property type="entry name" value="Pilin-like"/>
</dbReference>